<dbReference type="PANTHER" id="PTHR47098:SF2">
    <property type="entry name" value="PROTEIN MAK32"/>
    <property type="match status" value="1"/>
</dbReference>
<keyword evidence="4" id="KW-1185">Reference proteome</keyword>
<dbReference type="STRING" id="289078.A0A2X0MBH8"/>
<dbReference type="InterPro" id="IPR011611">
    <property type="entry name" value="PfkB_dom"/>
</dbReference>
<dbReference type="Gene3D" id="3.40.1190.20">
    <property type="match status" value="1"/>
</dbReference>
<evidence type="ECO:0000313" key="3">
    <source>
        <dbReference type="EMBL" id="SCZ88495.1"/>
    </source>
</evidence>
<organism evidence="3 4">
    <name type="scientific">Microbotryum saponariae</name>
    <dbReference type="NCBI Taxonomy" id="289078"/>
    <lineage>
        <taxon>Eukaryota</taxon>
        <taxon>Fungi</taxon>
        <taxon>Dikarya</taxon>
        <taxon>Basidiomycota</taxon>
        <taxon>Pucciniomycotina</taxon>
        <taxon>Microbotryomycetes</taxon>
        <taxon>Microbotryales</taxon>
        <taxon>Microbotryaceae</taxon>
        <taxon>Microbotryum</taxon>
    </lineage>
</organism>
<proteinExistence type="predicted"/>
<protein>
    <submittedName>
        <fullName evidence="3">BZ3500_MvSof-1268-A1-R1_Chr2-1g04447 protein</fullName>
    </submittedName>
</protein>
<feature type="region of interest" description="Disordered" evidence="1">
    <location>
        <begin position="21"/>
        <end position="41"/>
    </location>
</feature>
<accession>A0A2X0MBH8</accession>
<dbReference type="InterPro" id="IPR029056">
    <property type="entry name" value="Ribokinase-like"/>
</dbReference>
<gene>
    <name evidence="3" type="ORF">BZ3500_MVSOF-1268-A1-R1_CHR2-1G04447</name>
</gene>
<dbReference type="Proteomes" id="UP000249723">
    <property type="component" value="Unassembled WGS sequence"/>
</dbReference>
<dbReference type="EMBL" id="FMWP01000012">
    <property type="protein sequence ID" value="SCZ88495.1"/>
    <property type="molecule type" value="Genomic_DNA"/>
</dbReference>
<dbReference type="Pfam" id="PF00294">
    <property type="entry name" value="PfkB"/>
    <property type="match status" value="1"/>
</dbReference>
<name>A0A2X0MBH8_9BASI</name>
<evidence type="ECO:0000259" key="2">
    <source>
        <dbReference type="Pfam" id="PF00294"/>
    </source>
</evidence>
<feature type="compositionally biased region" description="Low complexity" evidence="1">
    <location>
        <begin position="21"/>
        <end position="40"/>
    </location>
</feature>
<evidence type="ECO:0000256" key="1">
    <source>
        <dbReference type="SAM" id="MobiDB-lite"/>
    </source>
</evidence>
<evidence type="ECO:0000313" key="4">
    <source>
        <dbReference type="Proteomes" id="UP000249723"/>
    </source>
</evidence>
<dbReference type="PANTHER" id="PTHR47098">
    <property type="entry name" value="PROTEIN MAK32"/>
    <property type="match status" value="1"/>
</dbReference>
<reference evidence="4" key="1">
    <citation type="submission" date="2016-10" db="EMBL/GenBank/DDBJ databases">
        <authorList>
            <person name="Jeantristanb JTB J.-T."/>
            <person name="Ricardo R."/>
        </authorList>
    </citation>
    <scope>NUCLEOTIDE SEQUENCE [LARGE SCALE GENOMIC DNA]</scope>
</reference>
<dbReference type="OrthoDB" id="497927at2759"/>
<feature type="domain" description="Carbohydrate kinase PfkB" evidence="2">
    <location>
        <begin position="217"/>
        <end position="357"/>
    </location>
</feature>
<sequence>MFAQASVSSSDVAAVVGVPVPDPATTTTAQSTSTSSKNATPANADDQVLVATLGLFILDTFEWRSTTNPAQILRRSDLVIGGGGTYAILGARMWLPPRQLGIIVDRGNDWDSLGEVEERLVKFGEEMWVWRDQKDVETCKALNLYRGEHRDFKYLTPRIRLDPSVLPPRLRSAHSLHFVCSPSRAFEIISQLEPTSTYPIRPLTFYEPIPDRCIPEELDALKQVLGEIDVFSPNHEEASSFFGISTTEVIDRGLKGIEELAHRFLELGSKSYVVLRSGAWGAYAIERDHPDQAFWMGPYHGYEKVVGVERGKVKDVTGAGNSFMGGLMSGLVQGKSLRESVRMGSISASFTIEQFGLPSMTLDEGGNELWNGALPADRLKEMRSRSPA</sequence>
<dbReference type="AlphaFoldDB" id="A0A2X0MBH8"/>
<dbReference type="SUPFAM" id="SSF53613">
    <property type="entry name" value="Ribokinase-like"/>
    <property type="match status" value="1"/>
</dbReference>